<dbReference type="EMBL" id="JABANE010000114">
    <property type="protein sequence ID" value="NME71779.1"/>
    <property type="molecule type" value="Genomic_DNA"/>
</dbReference>
<feature type="transmembrane region" description="Helical" evidence="7">
    <location>
        <begin position="15"/>
        <end position="35"/>
    </location>
</feature>
<feature type="domain" description="MotA/TolQ/ExbB proton channel" evidence="8">
    <location>
        <begin position="40"/>
        <end position="106"/>
    </location>
</feature>
<comment type="similarity">
    <text evidence="6">Belongs to the exbB/tolQ family.</text>
</comment>
<accession>A0A7X9RZY3</accession>
<feature type="transmembrane region" description="Helical" evidence="7">
    <location>
        <begin position="83"/>
        <end position="108"/>
    </location>
</feature>
<dbReference type="GO" id="GO:0005886">
    <property type="term" value="C:plasma membrane"/>
    <property type="evidence" value="ECO:0007669"/>
    <property type="project" value="UniProtKB-SubCell"/>
</dbReference>
<proteinExistence type="inferred from homology"/>
<dbReference type="AlphaFoldDB" id="A0A7X9RZY3"/>
<evidence type="ECO:0000256" key="6">
    <source>
        <dbReference type="RuleBase" id="RU004057"/>
    </source>
</evidence>
<feature type="transmembrane region" description="Helical" evidence="7">
    <location>
        <begin position="56"/>
        <end position="77"/>
    </location>
</feature>
<evidence type="ECO:0000259" key="8">
    <source>
        <dbReference type="Pfam" id="PF01618"/>
    </source>
</evidence>
<evidence type="ECO:0000256" key="3">
    <source>
        <dbReference type="ARBA" id="ARBA00022692"/>
    </source>
</evidence>
<gene>
    <name evidence="9" type="ORF">HHU12_27690</name>
</gene>
<evidence type="ECO:0000256" key="1">
    <source>
        <dbReference type="ARBA" id="ARBA00004651"/>
    </source>
</evidence>
<evidence type="ECO:0000256" key="4">
    <source>
        <dbReference type="ARBA" id="ARBA00022989"/>
    </source>
</evidence>
<keyword evidence="6" id="KW-0813">Transport</keyword>
<keyword evidence="5 7" id="KW-0472">Membrane</keyword>
<dbReference type="GO" id="GO:0015031">
    <property type="term" value="P:protein transport"/>
    <property type="evidence" value="ECO:0007669"/>
    <property type="project" value="UniProtKB-KW"/>
</dbReference>
<evidence type="ECO:0000313" key="9">
    <source>
        <dbReference type="EMBL" id="NME71779.1"/>
    </source>
</evidence>
<dbReference type="InterPro" id="IPR002898">
    <property type="entry name" value="MotA_ExbB_proton_chnl"/>
</dbReference>
<name>A0A7X9RZY3_9BACT</name>
<dbReference type="Pfam" id="PF01618">
    <property type="entry name" value="MotA_ExbB"/>
    <property type="match status" value="1"/>
</dbReference>
<dbReference type="Proteomes" id="UP000576082">
    <property type="component" value="Unassembled WGS sequence"/>
</dbReference>
<comment type="subcellular location">
    <subcellularLocation>
        <location evidence="1">Cell membrane</location>
        <topology evidence="1">Multi-pass membrane protein</topology>
    </subcellularLocation>
    <subcellularLocation>
        <location evidence="6">Membrane</location>
        <topology evidence="6">Multi-pass membrane protein</topology>
    </subcellularLocation>
</comment>
<dbReference type="RefSeq" id="WP_169659985.1">
    <property type="nucleotide sequence ID" value="NZ_JABANE010000114.1"/>
</dbReference>
<comment type="caution">
    <text evidence="9">The sequence shown here is derived from an EMBL/GenBank/DDBJ whole genome shotgun (WGS) entry which is preliminary data.</text>
</comment>
<reference evidence="9 10" key="1">
    <citation type="submission" date="2020-04" db="EMBL/GenBank/DDBJ databases">
        <title>Flammeovirga sp. SR4, a novel species isolated from seawater.</title>
        <authorList>
            <person name="Wang X."/>
        </authorList>
    </citation>
    <scope>NUCLEOTIDE SEQUENCE [LARGE SCALE GENOMIC DNA]</scope>
    <source>
        <strain evidence="9 10">ATCC 23126</strain>
    </source>
</reference>
<sequence length="121" mass="13357">MNSISEFFYWGGVEAMTTISIFGILMILLLVVRIFKIKSRLLSLEKALSIANELTIFCLVLGIFFQLIGLFGAFQAIEAVGSISMGILAGGLKVSLISTFYGFFYFIIGKLTIIVIKLTEK</sequence>
<evidence type="ECO:0000256" key="7">
    <source>
        <dbReference type="SAM" id="Phobius"/>
    </source>
</evidence>
<keyword evidence="4 7" id="KW-1133">Transmembrane helix</keyword>
<organism evidence="9 10">
    <name type="scientific">Flammeovirga aprica JL-4</name>
    <dbReference type="NCBI Taxonomy" id="694437"/>
    <lineage>
        <taxon>Bacteria</taxon>
        <taxon>Pseudomonadati</taxon>
        <taxon>Bacteroidota</taxon>
        <taxon>Cytophagia</taxon>
        <taxon>Cytophagales</taxon>
        <taxon>Flammeovirgaceae</taxon>
        <taxon>Flammeovirga</taxon>
    </lineage>
</organism>
<evidence type="ECO:0000313" key="10">
    <source>
        <dbReference type="Proteomes" id="UP000576082"/>
    </source>
</evidence>
<evidence type="ECO:0000256" key="2">
    <source>
        <dbReference type="ARBA" id="ARBA00022475"/>
    </source>
</evidence>
<keyword evidence="6" id="KW-0653">Protein transport</keyword>
<keyword evidence="3 7" id="KW-0812">Transmembrane</keyword>
<evidence type="ECO:0000256" key="5">
    <source>
        <dbReference type="ARBA" id="ARBA00023136"/>
    </source>
</evidence>
<keyword evidence="10" id="KW-1185">Reference proteome</keyword>
<keyword evidence="2" id="KW-1003">Cell membrane</keyword>
<protein>
    <submittedName>
        <fullName evidence="9">MotA/TolQ/ExbB proton channel family protein</fullName>
    </submittedName>
</protein>